<organism evidence="2">
    <name type="scientific">uncultured Caudovirales phage</name>
    <dbReference type="NCBI Taxonomy" id="2100421"/>
    <lineage>
        <taxon>Viruses</taxon>
        <taxon>Duplodnaviria</taxon>
        <taxon>Heunggongvirae</taxon>
        <taxon>Uroviricota</taxon>
        <taxon>Caudoviricetes</taxon>
        <taxon>Peduoviridae</taxon>
        <taxon>Maltschvirus</taxon>
        <taxon>Maltschvirus maltsch</taxon>
    </lineage>
</organism>
<evidence type="ECO:0000313" key="2">
    <source>
        <dbReference type="EMBL" id="CAB4130674.1"/>
    </source>
</evidence>
<proteinExistence type="predicted"/>
<keyword evidence="1" id="KW-0472">Membrane</keyword>
<name>A0A6J5L835_9CAUD</name>
<reference evidence="2" key="1">
    <citation type="submission" date="2020-04" db="EMBL/GenBank/DDBJ databases">
        <authorList>
            <person name="Chiriac C."/>
            <person name="Salcher M."/>
            <person name="Ghai R."/>
            <person name="Kavagutti S V."/>
        </authorList>
    </citation>
    <scope>NUCLEOTIDE SEQUENCE</scope>
</reference>
<evidence type="ECO:0000256" key="1">
    <source>
        <dbReference type="SAM" id="Phobius"/>
    </source>
</evidence>
<accession>A0A6J5L835</accession>
<keyword evidence="1" id="KW-0812">Transmembrane</keyword>
<keyword evidence="1" id="KW-1133">Transmembrane helix</keyword>
<sequence length="118" mass="13309">MNDFNTALTKNYTKLSLITVASLSSTLGLRTELAIILNDIAMATWISIIWVFIIIAVLAYYKSKADVELQKFREGDKNRILAGFKPLSTYTYTGQSEQVIGKETLDRLNSVDTKVREK</sequence>
<dbReference type="EMBL" id="LR796247">
    <property type="protein sequence ID" value="CAB4130674.1"/>
    <property type="molecule type" value="Genomic_DNA"/>
</dbReference>
<protein>
    <submittedName>
        <fullName evidence="2">Uncharacterized protein</fullName>
    </submittedName>
</protein>
<feature type="transmembrane region" description="Helical" evidence="1">
    <location>
        <begin position="40"/>
        <end position="61"/>
    </location>
</feature>
<gene>
    <name evidence="2" type="ORF">UFOVP132_6</name>
</gene>